<dbReference type="AlphaFoldDB" id="A0A9P7VJM3"/>
<evidence type="ECO:0000313" key="3">
    <source>
        <dbReference type="Proteomes" id="UP000812287"/>
    </source>
</evidence>
<evidence type="ECO:0000313" key="2">
    <source>
        <dbReference type="EMBL" id="KAG7442348.1"/>
    </source>
</evidence>
<dbReference type="SUPFAM" id="SSF56112">
    <property type="entry name" value="Protein kinase-like (PK-like)"/>
    <property type="match status" value="1"/>
</dbReference>
<comment type="caution">
    <text evidence="2">The sequence shown here is derived from an EMBL/GenBank/DDBJ whole genome shotgun (WGS) entry which is preliminary data.</text>
</comment>
<dbReference type="InterPro" id="IPR051678">
    <property type="entry name" value="AGP_Transferase"/>
</dbReference>
<name>A0A9P7VJM3_9AGAR</name>
<dbReference type="PANTHER" id="PTHR21310">
    <property type="entry name" value="AMINOGLYCOSIDE PHOSPHOTRANSFERASE-RELATED-RELATED"/>
    <property type="match status" value="1"/>
</dbReference>
<dbReference type="RefSeq" id="XP_043035848.1">
    <property type="nucleotide sequence ID" value="XM_043187083.1"/>
</dbReference>
<dbReference type="InterPro" id="IPR002575">
    <property type="entry name" value="Aminoglycoside_PTrfase"/>
</dbReference>
<dbReference type="InterPro" id="IPR011009">
    <property type="entry name" value="Kinase-like_dom_sf"/>
</dbReference>
<dbReference type="GeneID" id="66109380"/>
<keyword evidence="3" id="KW-1185">Reference proteome</keyword>
<dbReference type="OrthoDB" id="10003767at2759"/>
<feature type="domain" description="Aminoglycoside phosphotransferase" evidence="1">
    <location>
        <begin position="26"/>
        <end position="236"/>
    </location>
</feature>
<protein>
    <recommendedName>
        <fullName evidence="1">Aminoglycoside phosphotransferase domain-containing protein</fullName>
    </recommendedName>
</protein>
<reference evidence="2" key="1">
    <citation type="submission" date="2020-11" db="EMBL/GenBank/DDBJ databases">
        <title>Adaptations for nitrogen fixation in a non-lichenized fungal sporocarp promotes dispersal by wood-feeding termites.</title>
        <authorList>
            <consortium name="DOE Joint Genome Institute"/>
            <person name="Koch R.A."/>
            <person name="Yoon G."/>
            <person name="Arayal U."/>
            <person name="Lail K."/>
            <person name="Amirebrahimi M."/>
            <person name="Labutti K."/>
            <person name="Lipzen A."/>
            <person name="Riley R."/>
            <person name="Barry K."/>
            <person name="Henrissat B."/>
            <person name="Grigoriev I.V."/>
            <person name="Herr J.R."/>
            <person name="Aime M.C."/>
        </authorList>
    </citation>
    <scope>NUCLEOTIDE SEQUENCE</scope>
    <source>
        <strain evidence="2">MCA 3950</strain>
    </source>
</reference>
<dbReference type="Gene3D" id="3.90.1200.10">
    <property type="match status" value="1"/>
</dbReference>
<organism evidence="2 3">
    <name type="scientific">Guyanagaster necrorhizus</name>
    <dbReference type="NCBI Taxonomy" id="856835"/>
    <lineage>
        <taxon>Eukaryota</taxon>
        <taxon>Fungi</taxon>
        <taxon>Dikarya</taxon>
        <taxon>Basidiomycota</taxon>
        <taxon>Agaricomycotina</taxon>
        <taxon>Agaricomycetes</taxon>
        <taxon>Agaricomycetidae</taxon>
        <taxon>Agaricales</taxon>
        <taxon>Marasmiineae</taxon>
        <taxon>Physalacriaceae</taxon>
        <taxon>Guyanagaster</taxon>
    </lineage>
</organism>
<gene>
    <name evidence="2" type="ORF">BT62DRAFT_936188</name>
</gene>
<sequence>MHDHGRVLVRVSYWCFLKGIGYGISTHTKLPSEVATLRFLEAHTTIPVPRVFFYDNDTDNAVGGAWMAMEYIKGVPANWMWQELSADQQHQLCTAIADVYSELMNIRLPQIGSLFQDLHGQFFVGPMTTMQFGENGQVPPDPHRCGPFLSVSEWLIAVASGYLKFSPRVPHTEQKQNRMKSVINEIRGSDLVRDDATPFVLDHVDFSMQNILIHRDNPTQISAVIDWEGARFVPMWAANPIFRWPMGFPAEESEHFLQVISERISENVPQWKDAFSHGTDDLRSLGDRAVHSTQAGEGEVDWTKPPYHHLSGNRFFKI</sequence>
<dbReference type="Proteomes" id="UP000812287">
    <property type="component" value="Unassembled WGS sequence"/>
</dbReference>
<dbReference type="PANTHER" id="PTHR21310:SF13">
    <property type="entry name" value="AMINOGLYCOSIDE PHOSPHOTRANSFERASE DOMAIN-CONTAINING PROTEIN"/>
    <property type="match status" value="1"/>
</dbReference>
<dbReference type="Pfam" id="PF01636">
    <property type="entry name" value="APH"/>
    <property type="match status" value="1"/>
</dbReference>
<accession>A0A9P7VJM3</accession>
<dbReference type="EMBL" id="MU250552">
    <property type="protein sequence ID" value="KAG7442348.1"/>
    <property type="molecule type" value="Genomic_DNA"/>
</dbReference>
<proteinExistence type="predicted"/>
<evidence type="ECO:0000259" key="1">
    <source>
        <dbReference type="Pfam" id="PF01636"/>
    </source>
</evidence>